<evidence type="ECO:0008006" key="5">
    <source>
        <dbReference type="Google" id="ProtNLM"/>
    </source>
</evidence>
<evidence type="ECO:0000313" key="4">
    <source>
        <dbReference type="Proteomes" id="UP000242610"/>
    </source>
</evidence>
<proteinExistence type="predicted"/>
<evidence type="ECO:0000256" key="2">
    <source>
        <dbReference type="SAM" id="Phobius"/>
    </source>
</evidence>
<dbReference type="InterPro" id="IPR025445">
    <property type="entry name" value="DUF4191"/>
</dbReference>
<dbReference type="RefSeq" id="WP_091847208.1">
    <property type="nucleotide sequence ID" value="NZ_FMBL01000001.1"/>
</dbReference>
<feature type="transmembrane region" description="Helical" evidence="2">
    <location>
        <begin position="61"/>
        <end position="84"/>
    </location>
</feature>
<accession>A0A1C4H1X8</accession>
<feature type="region of interest" description="Disordered" evidence="1">
    <location>
        <begin position="241"/>
        <end position="264"/>
    </location>
</feature>
<organism evidence="3 4">
    <name type="scientific">Bifidobacterium commune</name>
    <dbReference type="NCBI Taxonomy" id="1505727"/>
    <lineage>
        <taxon>Bacteria</taxon>
        <taxon>Bacillati</taxon>
        <taxon>Actinomycetota</taxon>
        <taxon>Actinomycetes</taxon>
        <taxon>Bifidobacteriales</taxon>
        <taxon>Bifidobacteriaceae</taxon>
        <taxon>Bifidobacterium</taxon>
    </lineage>
</organism>
<dbReference type="EMBL" id="FMBL01000001">
    <property type="protein sequence ID" value="SCC78628.1"/>
    <property type="molecule type" value="Genomic_DNA"/>
</dbReference>
<keyword evidence="2" id="KW-0472">Membrane</keyword>
<feature type="transmembrane region" description="Helical" evidence="2">
    <location>
        <begin position="34"/>
        <end position="55"/>
    </location>
</feature>
<reference evidence="4" key="1">
    <citation type="submission" date="2016-08" db="EMBL/GenBank/DDBJ databases">
        <authorList>
            <person name="Varghese N."/>
            <person name="Submissions Spin"/>
        </authorList>
    </citation>
    <scope>NUCLEOTIDE SEQUENCE [LARGE SCALE GENOMIC DNA]</scope>
    <source>
        <strain evidence="4">R-52791</strain>
    </source>
</reference>
<sequence>MAKVNQTKKDKKKGPKVIQQIRQIYTYTHADDPALPWLLLSALLLPIVVGVVAGLLLHWGWITWTFMVILTIMLGVLLFTMTLTKRADKVGYAKLEGQPGAAVSVLGNINKAGFNFPQTPVWVDPKTKEAIWRGTGYNGIYLLAEGNSQRTKRPLERQKQAIKGVTAGSNIPVYTLSIGTGEGQVRLRDLRKAVLKCKSYEPAEHKFAFMNKIRPRRRFMLTKFELETLDDRLRTLQEKRGMGIPKGMDPTRPQRISRRAMRGR</sequence>
<keyword evidence="2" id="KW-1133">Transmembrane helix</keyword>
<dbReference type="STRING" id="1505727.GA0061077_0350"/>
<dbReference type="Pfam" id="PF13829">
    <property type="entry name" value="DUF4191"/>
    <property type="match status" value="1"/>
</dbReference>
<gene>
    <name evidence="3" type="ORF">GA0061077_0350</name>
</gene>
<dbReference type="Proteomes" id="UP000242610">
    <property type="component" value="Unassembled WGS sequence"/>
</dbReference>
<dbReference type="AlphaFoldDB" id="A0A1C4H1X8"/>
<protein>
    <recommendedName>
        <fullName evidence="5">DUF4191 domain-containing protein</fullName>
    </recommendedName>
</protein>
<keyword evidence="4" id="KW-1185">Reference proteome</keyword>
<evidence type="ECO:0000256" key="1">
    <source>
        <dbReference type="SAM" id="MobiDB-lite"/>
    </source>
</evidence>
<evidence type="ECO:0000313" key="3">
    <source>
        <dbReference type="EMBL" id="SCC78628.1"/>
    </source>
</evidence>
<name>A0A1C4H1X8_9BIFI</name>
<dbReference type="OrthoDB" id="8479889at2"/>
<feature type="compositionally biased region" description="Basic residues" evidence="1">
    <location>
        <begin position="255"/>
        <end position="264"/>
    </location>
</feature>
<keyword evidence="2" id="KW-0812">Transmembrane</keyword>